<organism evidence="1 2">
    <name type="scientific">Candidatus Yonathbacteria bacterium RIFCSPLOWO2_01_FULL_43_27</name>
    <dbReference type="NCBI Taxonomy" id="1802726"/>
    <lineage>
        <taxon>Bacteria</taxon>
        <taxon>Candidatus Yonathiibacteriota</taxon>
    </lineage>
</organism>
<protein>
    <submittedName>
        <fullName evidence="1">Uncharacterized protein</fullName>
    </submittedName>
</protein>
<comment type="caution">
    <text evidence="1">The sequence shown here is derived from an EMBL/GenBank/DDBJ whole genome shotgun (WGS) entry which is preliminary data.</text>
</comment>
<evidence type="ECO:0000313" key="1">
    <source>
        <dbReference type="EMBL" id="OHA82981.1"/>
    </source>
</evidence>
<proteinExistence type="predicted"/>
<gene>
    <name evidence="1" type="ORF">A3B07_03800</name>
</gene>
<dbReference type="AlphaFoldDB" id="A0A1G2SEV9"/>
<sequence length="169" mass="19156">MPTENAVEECSKCGAVMSFVCFIDKKTKEEIPAGFMEKGTMSGGLLSGTLRRYRCSNGHAGTRENDDFPVKEFQILDENDSFRNAKELVGYAEIHSKTERALISFKHLVCLTYIADYDLSSITRENVEERNNFHSLHTYPGIIDKAKNRLKTLPSNWLDQLSKQIEVQG</sequence>
<dbReference type="Proteomes" id="UP000178817">
    <property type="component" value="Unassembled WGS sequence"/>
</dbReference>
<name>A0A1G2SEV9_9BACT</name>
<dbReference type="STRING" id="1802726.A3B07_03800"/>
<accession>A0A1G2SEV9</accession>
<dbReference type="EMBL" id="MHUV01000003">
    <property type="protein sequence ID" value="OHA82981.1"/>
    <property type="molecule type" value="Genomic_DNA"/>
</dbReference>
<evidence type="ECO:0000313" key="2">
    <source>
        <dbReference type="Proteomes" id="UP000178817"/>
    </source>
</evidence>
<reference evidence="1 2" key="1">
    <citation type="journal article" date="2016" name="Nat. Commun.">
        <title>Thousands of microbial genomes shed light on interconnected biogeochemical processes in an aquifer system.</title>
        <authorList>
            <person name="Anantharaman K."/>
            <person name="Brown C.T."/>
            <person name="Hug L.A."/>
            <person name="Sharon I."/>
            <person name="Castelle C.J."/>
            <person name="Probst A.J."/>
            <person name="Thomas B.C."/>
            <person name="Singh A."/>
            <person name="Wilkins M.J."/>
            <person name="Karaoz U."/>
            <person name="Brodie E.L."/>
            <person name="Williams K.H."/>
            <person name="Hubbard S.S."/>
            <person name="Banfield J.F."/>
        </authorList>
    </citation>
    <scope>NUCLEOTIDE SEQUENCE [LARGE SCALE GENOMIC DNA]</scope>
</reference>